<keyword evidence="1" id="KW-0053">Apoptosis</keyword>
<comment type="caution">
    <text evidence="2">The sequence shown here is derived from an EMBL/GenBank/DDBJ whole genome shotgun (WGS) entry which is preliminary data.</text>
</comment>
<evidence type="ECO:0000313" key="3">
    <source>
        <dbReference type="Proteomes" id="UP000465112"/>
    </source>
</evidence>
<evidence type="ECO:0000256" key="1">
    <source>
        <dbReference type="ARBA" id="ARBA00022703"/>
    </source>
</evidence>
<dbReference type="InterPro" id="IPR036834">
    <property type="entry name" value="Bcl-2-like_sf"/>
</dbReference>
<name>A0A6A5FKY4_PERFL</name>
<protein>
    <recommendedName>
        <fullName evidence="4">Bcl-2-like protein 15</fullName>
    </recommendedName>
</protein>
<dbReference type="Proteomes" id="UP000465112">
    <property type="component" value="Chromosome 4"/>
</dbReference>
<proteinExistence type="predicted"/>
<dbReference type="PANTHER" id="PTHR36466">
    <property type="entry name" value="BCL-2-LIKE PROTEIN 15"/>
    <property type="match status" value="1"/>
</dbReference>
<gene>
    <name evidence="2" type="ORF">PFLUV_G00042080</name>
</gene>
<organism evidence="2 3">
    <name type="scientific">Perca fluviatilis</name>
    <name type="common">European perch</name>
    <dbReference type="NCBI Taxonomy" id="8168"/>
    <lineage>
        <taxon>Eukaryota</taxon>
        <taxon>Metazoa</taxon>
        <taxon>Chordata</taxon>
        <taxon>Craniata</taxon>
        <taxon>Vertebrata</taxon>
        <taxon>Euteleostomi</taxon>
        <taxon>Actinopterygii</taxon>
        <taxon>Neopterygii</taxon>
        <taxon>Teleostei</taxon>
        <taxon>Neoteleostei</taxon>
        <taxon>Acanthomorphata</taxon>
        <taxon>Eupercaria</taxon>
        <taxon>Perciformes</taxon>
        <taxon>Percoidei</taxon>
        <taxon>Percidae</taxon>
        <taxon>Percinae</taxon>
        <taxon>Perca</taxon>
    </lineage>
</organism>
<reference evidence="2 3" key="1">
    <citation type="submission" date="2019-06" db="EMBL/GenBank/DDBJ databases">
        <title>A chromosome-scale genome assembly of the European perch, Perca fluviatilis.</title>
        <authorList>
            <person name="Roques C."/>
            <person name="Zahm M."/>
            <person name="Cabau C."/>
            <person name="Klopp C."/>
            <person name="Bouchez O."/>
            <person name="Donnadieu C."/>
            <person name="Kuhl H."/>
            <person name="Gislard M."/>
            <person name="Guendouz S."/>
            <person name="Journot L."/>
            <person name="Haffray P."/>
            <person name="Bestin A."/>
            <person name="Morvezen R."/>
            <person name="Feron R."/>
            <person name="Wen M."/>
            <person name="Jouanno E."/>
            <person name="Herpin A."/>
            <person name="Schartl M."/>
            <person name="Postlethwait J."/>
            <person name="Schaerlinger B."/>
            <person name="Chardard D."/>
            <person name="Lecocq T."/>
            <person name="Poncet C."/>
            <person name="Jaffrelo L."/>
            <person name="Lampietro C."/>
            <person name="Guiguen Y."/>
        </authorList>
    </citation>
    <scope>NUCLEOTIDE SEQUENCE [LARGE SCALE GENOMIC DNA]</scope>
    <source>
        <tissue evidence="2">Blood</tissue>
    </source>
</reference>
<dbReference type="AlphaFoldDB" id="A0A6A5FKY4"/>
<keyword evidence="3" id="KW-1185">Reference proteome</keyword>
<dbReference type="InterPro" id="IPR002475">
    <property type="entry name" value="Bcl2-like"/>
</dbReference>
<dbReference type="Gene3D" id="1.10.437.10">
    <property type="entry name" value="Blc2-like"/>
    <property type="match status" value="1"/>
</dbReference>
<dbReference type="PANTHER" id="PTHR36466:SF1">
    <property type="entry name" value="BCL-2-LIKE PROTEIN 15"/>
    <property type="match status" value="1"/>
</dbReference>
<evidence type="ECO:0000313" key="2">
    <source>
        <dbReference type="EMBL" id="KAF1391434.1"/>
    </source>
</evidence>
<dbReference type="EMBL" id="VHII01000004">
    <property type="protein sequence ID" value="KAF1391434.1"/>
    <property type="molecule type" value="Genomic_DNA"/>
</dbReference>
<sequence>MAPYLRLSSKLAQSTRSVSCMKAAMAPNEDVVKWQTSLIIKYLLEDEEEHQSRCLLDAGLEVDSITASNDDNFDPVQIADKLRSVADALNDDPRFQTALTDLKKAAANEAFEAAFSHSMETLCQTQVSQRAEVASEMQLIRASVAFGLYVIKSSPELKFKVRSAMTAFLGRPSVVSWVTRQGGWDKVKDVSD</sequence>
<dbReference type="GO" id="GO:0042981">
    <property type="term" value="P:regulation of apoptotic process"/>
    <property type="evidence" value="ECO:0007669"/>
    <property type="project" value="InterPro"/>
</dbReference>
<dbReference type="PROSITE" id="PS50062">
    <property type="entry name" value="BCL2_FAMILY"/>
    <property type="match status" value="1"/>
</dbReference>
<dbReference type="SUPFAM" id="SSF56854">
    <property type="entry name" value="Bcl-2 inhibitors of programmed cell death"/>
    <property type="match status" value="1"/>
</dbReference>
<dbReference type="GO" id="GO:0006915">
    <property type="term" value="P:apoptotic process"/>
    <property type="evidence" value="ECO:0007669"/>
    <property type="project" value="UniProtKB-KW"/>
</dbReference>
<accession>A0A6A5FKY4</accession>
<evidence type="ECO:0008006" key="4">
    <source>
        <dbReference type="Google" id="ProtNLM"/>
    </source>
</evidence>
<dbReference type="InterPro" id="IPR033543">
    <property type="entry name" value="BCL2L15"/>
</dbReference>